<dbReference type="Pfam" id="PF00126">
    <property type="entry name" value="HTH_1"/>
    <property type="match status" value="1"/>
</dbReference>
<comment type="similarity">
    <text evidence="1">Belongs to the LysR transcriptional regulatory family.</text>
</comment>
<dbReference type="RefSeq" id="WP_056811566.1">
    <property type="nucleotide sequence ID" value="NZ_CP108020.1"/>
</dbReference>
<dbReference type="EMBL" id="CP109527">
    <property type="protein sequence ID" value="WTY35360.1"/>
    <property type="molecule type" value="Genomic_DNA"/>
</dbReference>
<evidence type="ECO:0000256" key="4">
    <source>
        <dbReference type="ARBA" id="ARBA00023163"/>
    </source>
</evidence>
<protein>
    <submittedName>
        <fullName evidence="6">LysR family transcriptional regulator</fullName>
    </submittedName>
</protein>
<organism evidence="6 7">
    <name type="scientific">Nocardia salmonicida</name>
    <dbReference type="NCBI Taxonomy" id="53431"/>
    <lineage>
        <taxon>Bacteria</taxon>
        <taxon>Bacillati</taxon>
        <taxon>Actinomycetota</taxon>
        <taxon>Actinomycetes</taxon>
        <taxon>Mycobacteriales</taxon>
        <taxon>Nocardiaceae</taxon>
        <taxon>Nocardia</taxon>
    </lineage>
</organism>
<evidence type="ECO:0000313" key="6">
    <source>
        <dbReference type="EMBL" id="WTY35360.1"/>
    </source>
</evidence>
<dbReference type="PROSITE" id="PS50931">
    <property type="entry name" value="HTH_LYSR"/>
    <property type="match status" value="1"/>
</dbReference>
<dbReference type="PANTHER" id="PTHR30126">
    <property type="entry name" value="HTH-TYPE TRANSCRIPTIONAL REGULATOR"/>
    <property type="match status" value="1"/>
</dbReference>
<evidence type="ECO:0000256" key="3">
    <source>
        <dbReference type="ARBA" id="ARBA00023125"/>
    </source>
</evidence>
<dbReference type="InterPro" id="IPR036388">
    <property type="entry name" value="WH-like_DNA-bd_sf"/>
</dbReference>
<proteinExistence type="inferred from homology"/>
<keyword evidence="3" id="KW-0238">DNA-binding</keyword>
<evidence type="ECO:0000256" key="2">
    <source>
        <dbReference type="ARBA" id="ARBA00023015"/>
    </source>
</evidence>
<accession>A0ABZ1N621</accession>
<keyword evidence="2" id="KW-0805">Transcription regulation</keyword>
<dbReference type="SUPFAM" id="SSF53850">
    <property type="entry name" value="Periplasmic binding protein-like II"/>
    <property type="match status" value="1"/>
</dbReference>
<name>A0ABZ1N621_9NOCA</name>
<gene>
    <name evidence="6" type="ORF">OG308_29440</name>
</gene>
<evidence type="ECO:0000256" key="1">
    <source>
        <dbReference type="ARBA" id="ARBA00009437"/>
    </source>
</evidence>
<dbReference type="InterPro" id="IPR036390">
    <property type="entry name" value="WH_DNA-bd_sf"/>
</dbReference>
<dbReference type="Proteomes" id="UP001621418">
    <property type="component" value="Chromosome"/>
</dbReference>
<keyword evidence="4" id="KW-0804">Transcription</keyword>
<reference evidence="6 7" key="1">
    <citation type="submission" date="2022-10" db="EMBL/GenBank/DDBJ databases">
        <title>The complete genomes of actinobacterial strains from the NBC collection.</title>
        <authorList>
            <person name="Joergensen T.S."/>
            <person name="Alvarez Arevalo M."/>
            <person name="Sterndorff E.B."/>
            <person name="Faurdal D."/>
            <person name="Vuksanovic O."/>
            <person name="Mourched A.-S."/>
            <person name="Charusanti P."/>
            <person name="Shaw S."/>
            <person name="Blin K."/>
            <person name="Weber T."/>
        </authorList>
    </citation>
    <scope>NUCLEOTIDE SEQUENCE [LARGE SCALE GENOMIC DNA]</scope>
    <source>
        <strain evidence="6 7">NBC_01413</strain>
    </source>
</reference>
<dbReference type="Pfam" id="PF03466">
    <property type="entry name" value="LysR_substrate"/>
    <property type="match status" value="1"/>
</dbReference>
<sequence>MRHRTADGSMDLVQLRTFLAVFRTGSLTAGAAQVGLSQPTVTTQIQALERHLGRPLFERLPRGVTPTAAGHELAARVSGPLEALEAVVSGAVTDRAAPPEPPVLLGGPAEMLAAKVVPALAPLVADGVRLTVSTGITDDLLARLHSGALDLVFATTRPRGRTVLAEPLVDEEFLLVAAPEMADRIDTARLRAEGPIALEGIPLVSYAADLPILRRYWRHVFETRLEAEPALIVGDLRAVLAAVIAGAGISVLPHYLCGRERADGTLVTLLDPVDPPINTGFLARRVGAPSRPHVDLVRARLVEAARGWRVGCGAE</sequence>
<dbReference type="InterPro" id="IPR000847">
    <property type="entry name" value="LysR_HTH_N"/>
</dbReference>
<dbReference type="CDD" id="cd05466">
    <property type="entry name" value="PBP2_LTTR_substrate"/>
    <property type="match status" value="1"/>
</dbReference>
<dbReference type="PANTHER" id="PTHR30126:SF39">
    <property type="entry name" value="HTH-TYPE TRANSCRIPTIONAL REGULATOR CYSL"/>
    <property type="match status" value="1"/>
</dbReference>
<evidence type="ECO:0000313" key="7">
    <source>
        <dbReference type="Proteomes" id="UP001621418"/>
    </source>
</evidence>
<dbReference type="Gene3D" id="3.40.190.10">
    <property type="entry name" value="Periplasmic binding protein-like II"/>
    <property type="match status" value="2"/>
</dbReference>
<dbReference type="SUPFAM" id="SSF46785">
    <property type="entry name" value="Winged helix' DNA-binding domain"/>
    <property type="match status" value="1"/>
</dbReference>
<evidence type="ECO:0000259" key="5">
    <source>
        <dbReference type="PROSITE" id="PS50931"/>
    </source>
</evidence>
<keyword evidence="7" id="KW-1185">Reference proteome</keyword>
<dbReference type="InterPro" id="IPR005119">
    <property type="entry name" value="LysR_subst-bd"/>
</dbReference>
<dbReference type="Gene3D" id="1.10.10.10">
    <property type="entry name" value="Winged helix-like DNA-binding domain superfamily/Winged helix DNA-binding domain"/>
    <property type="match status" value="1"/>
</dbReference>
<dbReference type="PRINTS" id="PR00039">
    <property type="entry name" value="HTHLYSR"/>
</dbReference>
<feature type="domain" description="HTH lysR-type" evidence="5">
    <location>
        <begin position="10"/>
        <end position="67"/>
    </location>
</feature>